<protein>
    <submittedName>
        <fullName evidence="2">Uncharacterized protein</fullName>
    </submittedName>
</protein>
<feature type="transmembrane region" description="Helical" evidence="1">
    <location>
        <begin position="119"/>
        <end position="137"/>
    </location>
</feature>
<dbReference type="AlphaFoldDB" id="A0A3N6PKG7"/>
<feature type="transmembrane region" description="Helical" evidence="1">
    <location>
        <begin position="21"/>
        <end position="47"/>
    </location>
</feature>
<organism evidence="2 3">
    <name type="scientific">Okeania hirsuta</name>
    <dbReference type="NCBI Taxonomy" id="1458930"/>
    <lineage>
        <taxon>Bacteria</taxon>
        <taxon>Bacillati</taxon>
        <taxon>Cyanobacteriota</taxon>
        <taxon>Cyanophyceae</taxon>
        <taxon>Oscillatoriophycideae</taxon>
        <taxon>Oscillatoriales</taxon>
        <taxon>Microcoleaceae</taxon>
        <taxon>Okeania</taxon>
    </lineage>
</organism>
<feature type="transmembrane region" description="Helical" evidence="1">
    <location>
        <begin position="205"/>
        <end position="225"/>
    </location>
</feature>
<keyword evidence="1" id="KW-1133">Transmembrane helix</keyword>
<proteinExistence type="predicted"/>
<keyword evidence="1" id="KW-0472">Membrane</keyword>
<accession>A0A3N6PKG7</accession>
<evidence type="ECO:0000256" key="1">
    <source>
        <dbReference type="SAM" id="Phobius"/>
    </source>
</evidence>
<dbReference type="OrthoDB" id="9811222at2"/>
<keyword evidence="3" id="KW-1185">Reference proteome</keyword>
<feature type="transmembrane region" description="Helical" evidence="1">
    <location>
        <begin position="268"/>
        <end position="283"/>
    </location>
</feature>
<feature type="transmembrane region" description="Helical" evidence="1">
    <location>
        <begin position="176"/>
        <end position="193"/>
    </location>
</feature>
<keyword evidence="1" id="KW-0812">Transmembrane</keyword>
<evidence type="ECO:0000313" key="3">
    <source>
        <dbReference type="Proteomes" id="UP000269154"/>
    </source>
</evidence>
<name>A0A3N6PKG7_9CYAN</name>
<sequence>MGTQTVDDGVFNPKEQDNYRWYWSAFLIGISVAIKWVSLPILSFVVWQKILCFREQVTGNREQKRIKINMLHSAEKSDKQEHNFYHNLQLDEVHKTSRFSRFKLDDKTFSYLLHQVQQAGFLLLIGLLPMCVAALNFCQPGKCSLIPTSSNFVVNGRSAELIPYLVSFVSEQSTKFNWIYGIPLCLGVGILIWNCRRFVDFTEWYFFLLLTLSPIVHAWYFTWFIPFAVATRNLGIRWVSLSGFIYFVLPYRQTLGDNSWVLNPMERYWLWLPLIVGFIWSKWKDKKNIVGNRE</sequence>
<comment type="caution">
    <text evidence="2">The sequence shown here is derived from an EMBL/GenBank/DDBJ whole genome shotgun (WGS) entry which is preliminary data.</text>
</comment>
<dbReference type="Proteomes" id="UP000269154">
    <property type="component" value="Unassembled WGS sequence"/>
</dbReference>
<dbReference type="EMBL" id="RCBY01000225">
    <property type="protein sequence ID" value="RQH27896.1"/>
    <property type="molecule type" value="Genomic_DNA"/>
</dbReference>
<evidence type="ECO:0000313" key="2">
    <source>
        <dbReference type="EMBL" id="RQH27896.1"/>
    </source>
</evidence>
<reference evidence="2 3" key="1">
    <citation type="journal article" date="2018" name="ACS Chem. Biol.">
        <title>Ketoreductase domain dysfunction expands chemodiversity: malyngamide biosynthesis in the cyanobacterium Okeania hirsuta.</title>
        <authorList>
            <person name="Moss N.A."/>
            <person name="Leao T."/>
            <person name="Rankin M."/>
            <person name="McCullough T.M."/>
            <person name="Qu P."/>
            <person name="Korobeynikov A."/>
            <person name="Smith J.L."/>
            <person name="Gerwick L."/>
            <person name="Gerwick W.H."/>
        </authorList>
    </citation>
    <scope>NUCLEOTIDE SEQUENCE [LARGE SCALE GENOMIC DNA]</scope>
    <source>
        <strain evidence="2 3">PAB10Feb10-1</strain>
    </source>
</reference>
<gene>
    <name evidence="2" type="ORF">D5R40_26340</name>
</gene>